<organism evidence="1 2">
    <name type="scientific">Solanum tuberosum</name>
    <name type="common">Potato</name>
    <dbReference type="NCBI Taxonomy" id="4113"/>
    <lineage>
        <taxon>Eukaryota</taxon>
        <taxon>Viridiplantae</taxon>
        <taxon>Streptophyta</taxon>
        <taxon>Embryophyta</taxon>
        <taxon>Tracheophyta</taxon>
        <taxon>Spermatophyta</taxon>
        <taxon>Magnoliopsida</taxon>
        <taxon>eudicotyledons</taxon>
        <taxon>Gunneridae</taxon>
        <taxon>Pentapetalae</taxon>
        <taxon>asterids</taxon>
        <taxon>lamiids</taxon>
        <taxon>Solanales</taxon>
        <taxon>Solanaceae</taxon>
        <taxon>Solanoideae</taxon>
        <taxon>Solaneae</taxon>
        <taxon>Solanum</taxon>
    </lineage>
</organism>
<dbReference type="Gramene" id="PGSC0003DMT400093956">
    <property type="protein sequence ID" value="PGSC0003DMT400093956"/>
    <property type="gene ID" value="PGSC0003DMG400043527"/>
</dbReference>
<keyword evidence="2" id="KW-1185">Reference proteome</keyword>
<dbReference type="InParanoid" id="M1DT26"/>
<protein>
    <submittedName>
        <fullName evidence="1">Uncharacterized protein</fullName>
    </submittedName>
</protein>
<dbReference type="Proteomes" id="UP000011115">
    <property type="component" value="Unassembled WGS sequence"/>
</dbReference>
<dbReference type="AlphaFoldDB" id="M1DT26"/>
<dbReference type="HOGENOM" id="CLU_2227979_0_0_1"/>
<evidence type="ECO:0000313" key="1">
    <source>
        <dbReference type="EnsemblPlants" id="PGSC0003DMT400093956"/>
    </source>
</evidence>
<dbReference type="PaxDb" id="4113-PGSC0003DMT400093956"/>
<proteinExistence type="predicted"/>
<dbReference type="EnsemblPlants" id="PGSC0003DMT400093956">
    <property type="protein sequence ID" value="PGSC0003DMT400093956"/>
    <property type="gene ID" value="PGSC0003DMG400043527"/>
</dbReference>
<accession>M1DT26</accession>
<name>M1DT26_SOLTU</name>
<evidence type="ECO:0000313" key="2">
    <source>
        <dbReference type="Proteomes" id="UP000011115"/>
    </source>
</evidence>
<reference evidence="1" key="2">
    <citation type="submission" date="2015-06" db="UniProtKB">
        <authorList>
            <consortium name="EnsemblPlants"/>
        </authorList>
    </citation>
    <scope>IDENTIFICATION</scope>
    <source>
        <strain evidence="1">DM1-3 516 R44</strain>
    </source>
</reference>
<reference evidence="2" key="1">
    <citation type="journal article" date="2011" name="Nature">
        <title>Genome sequence and analysis of the tuber crop potato.</title>
        <authorList>
            <consortium name="The Potato Genome Sequencing Consortium"/>
        </authorList>
    </citation>
    <scope>NUCLEOTIDE SEQUENCE [LARGE SCALE GENOMIC DNA]</scope>
    <source>
        <strain evidence="2">cv. DM1-3 516 R44</strain>
    </source>
</reference>
<sequence>MISPKVPVCQTLKEKIKSAMEWSSWRVSKRFRDVVLDRPKVIELEDAEDQGKKAMELTKGRIAEWISNPDLLRRLVLRNIFLLLGSQVDQVLSHLYEEPEEGLPYENEANPTNGT</sequence>